<name>A0A6M3KEP7_9ZZZZ</name>
<evidence type="ECO:0000313" key="2">
    <source>
        <dbReference type="EMBL" id="QJA80353.1"/>
    </source>
</evidence>
<dbReference type="EMBL" id="MT142418">
    <property type="protein sequence ID" value="QJA80353.1"/>
    <property type="molecule type" value="Genomic_DNA"/>
</dbReference>
<protein>
    <submittedName>
        <fullName evidence="2">Uncharacterized protein</fullName>
    </submittedName>
</protein>
<gene>
    <name evidence="2" type="ORF">MM415A00740_0010</name>
    <name evidence="1" type="ORF">MM415B01517_0006</name>
</gene>
<reference evidence="2" key="1">
    <citation type="submission" date="2020-03" db="EMBL/GenBank/DDBJ databases">
        <title>The deep terrestrial virosphere.</title>
        <authorList>
            <person name="Holmfeldt K."/>
            <person name="Nilsson E."/>
            <person name="Simone D."/>
            <person name="Lopez-Fernandez M."/>
            <person name="Wu X."/>
            <person name="de Brujin I."/>
            <person name="Lundin D."/>
            <person name="Andersson A."/>
            <person name="Bertilsson S."/>
            <person name="Dopson M."/>
        </authorList>
    </citation>
    <scope>NUCLEOTIDE SEQUENCE</scope>
    <source>
        <strain evidence="2">MM415A00740</strain>
        <strain evidence="1">MM415B01517</strain>
    </source>
</reference>
<organism evidence="2">
    <name type="scientific">viral metagenome</name>
    <dbReference type="NCBI Taxonomy" id="1070528"/>
    <lineage>
        <taxon>unclassified sequences</taxon>
        <taxon>metagenomes</taxon>
        <taxon>organismal metagenomes</taxon>
    </lineage>
</organism>
<sequence length="168" mass="19034">MKQVLFPGNTAIDEKRISFIETVVKRLSRRQVKKISAMITPYPISTCITGDDVRGDVLKYMFCAKGVIKKGLIYLSKQLPAGVEVNISIENDIGGESKSYIVSKKQMLVKPDLNVYSSDRMTVSVTPVNPEDKLTEVWISFLWIPEVKDTDVKSFLMDEIEEIELLEE</sequence>
<accession>A0A6M3KEP7</accession>
<proteinExistence type="predicted"/>
<dbReference type="AlphaFoldDB" id="A0A6M3KEP7"/>
<evidence type="ECO:0000313" key="1">
    <source>
        <dbReference type="EMBL" id="QJA58004.1"/>
    </source>
</evidence>
<dbReference type="EMBL" id="MT141303">
    <property type="protein sequence ID" value="QJA58004.1"/>
    <property type="molecule type" value="Genomic_DNA"/>
</dbReference>